<protein>
    <recommendedName>
        <fullName evidence="6">Ankyrin</fullName>
    </recommendedName>
</protein>
<evidence type="ECO:0000256" key="1">
    <source>
        <dbReference type="ARBA" id="ARBA00022737"/>
    </source>
</evidence>
<keyword evidence="1" id="KW-0677">Repeat</keyword>
<dbReference type="SMART" id="SM00248">
    <property type="entry name" value="ANK"/>
    <property type="match status" value="2"/>
</dbReference>
<keyword evidence="2 3" id="KW-0040">ANK repeat</keyword>
<dbReference type="GO" id="GO:0004842">
    <property type="term" value="F:ubiquitin-protein transferase activity"/>
    <property type="evidence" value="ECO:0007669"/>
    <property type="project" value="TreeGrafter"/>
</dbReference>
<sequence length="276" mass="30353">MPVDENLAEDFLEEEFAESFLDACHEGELQKVENAIASGRLTAGNLEEGLSLATARAGVKVYTDIVTVILNSGALITEDVVDSLPGETEQQPSVVRQFLDHGMDPNAKMSDGEPLLRFLDCVCARELLIRGADPNVTGPSQQTPLRRTMISGKIDKAELLLEYGAKLESDFLFITAAPRRTYGLLMTKFLLDRGADPNVTSQEWGTPLHLAVYAKNPNIVKLLLDAGADPTARSVGTKYLGHSPLEIAQHPLHQQTDVTRTILDFLRFQRTWKPAL</sequence>
<dbReference type="EMBL" id="JAFJYH010000189">
    <property type="protein sequence ID" value="KAG4416351.1"/>
    <property type="molecule type" value="Genomic_DNA"/>
</dbReference>
<evidence type="ECO:0000313" key="4">
    <source>
        <dbReference type="EMBL" id="KAG4416351.1"/>
    </source>
</evidence>
<proteinExistence type="predicted"/>
<gene>
    <name evidence="4" type="ORF">IFR04_010513</name>
</gene>
<feature type="repeat" description="ANK" evidence="3">
    <location>
        <begin position="203"/>
        <end position="235"/>
    </location>
</feature>
<accession>A0A8H7W3I6</accession>
<evidence type="ECO:0000256" key="2">
    <source>
        <dbReference type="ARBA" id="ARBA00023043"/>
    </source>
</evidence>
<dbReference type="PANTHER" id="PTHR24171:SF11">
    <property type="entry name" value="26S PROTEASOME NON-ATPASE REGULATORY SUBUNIT 10"/>
    <property type="match status" value="1"/>
</dbReference>
<dbReference type="InterPro" id="IPR002110">
    <property type="entry name" value="Ankyrin_rpt"/>
</dbReference>
<dbReference type="Gene3D" id="1.25.40.20">
    <property type="entry name" value="Ankyrin repeat-containing domain"/>
    <property type="match status" value="2"/>
</dbReference>
<dbReference type="Pfam" id="PF13857">
    <property type="entry name" value="Ank_5"/>
    <property type="match status" value="1"/>
</dbReference>
<comment type="caution">
    <text evidence="4">The sequence shown here is derived from an EMBL/GenBank/DDBJ whole genome shotgun (WGS) entry which is preliminary data.</text>
</comment>
<dbReference type="PANTHER" id="PTHR24171">
    <property type="entry name" value="ANKYRIN REPEAT DOMAIN-CONTAINING PROTEIN 39-RELATED"/>
    <property type="match status" value="1"/>
</dbReference>
<dbReference type="OrthoDB" id="341259at2759"/>
<dbReference type="PROSITE" id="PS50297">
    <property type="entry name" value="ANK_REP_REGION"/>
    <property type="match status" value="1"/>
</dbReference>
<name>A0A8H7W3I6_9HELO</name>
<dbReference type="InterPro" id="IPR036770">
    <property type="entry name" value="Ankyrin_rpt-contain_sf"/>
</dbReference>
<dbReference type="PROSITE" id="PS50088">
    <property type="entry name" value="ANK_REPEAT"/>
    <property type="match status" value="1"/>
</dbReference>
<evidence type="ECO:0000256" key="3">
    <source>
        <dbReference type="PROSITE-ProRule" id="PRU00023"/>
    </source>
</evidence>
<dbReference type="Proteomes" id="UP000664132">
    <property type="component" value="Unassembled WGS sequence"/>
</dbReference>
<dbReference type="SUPFAM" id="SSF48403">
    <property type="entry name" value="Ankyrin repeat"/>
    <property type="match status" value="1"/>
</dbReference>
<keyword evidence="5" id="KW-1185">Reference proteome</keyword>
<dbReference type="GO" id="GO:0085020">
    <property type="term" value="P:protein K6-linked ubiquitination"/>
    <property type="evidence" value="ECO:0007669"/>
    <property type="project" value="TreeGrafter"/>
</dbReference>
<dbReference type="AlphaFoldDB" id="A0A8H7W3I6"/>
<organism evidence="4 5">
    <name type="scientific">Cadophora malorum</name>
    <dbReference type="NCBI Taxonomy" id="108018"/>
    <lineage>
        <taxon>Eukaryota</taxon>
        <taxon>Fungi</taxon>
        <taxon>Dikarya</taxon>
        <taxon>Ascomycota</taxon>
        <taxon>Pezizomycotina</taxon>
        <taxon>Leotiomycetes</taxon>
        <taxon>Helotiales</taxon>
        <taxon>Ploettnerulaceae</taxon>
        <taxon>Cadophora</taxon>
    </lineage>
</organism>
<evidence type="ECO:0008006" key="6">
    <source>
        <dbReference type="Google" id="ProtNLM"/>
    </source>
</evidence>
<evidence type="ECO:0000313" key="5">
    <source>
        <dbReference type="Proteomes" id="UP000664132"/>
    </source>
</evidence>
<reference evidence="4" key="1">
    <citation type="submission" date="2021-02" db="EMBL/GenBank/DDBJ databases">
        <title>Genome sequence Cadophora malorum strain M34.</title>
        <authorList>
            <person name="Stefanovic E."/>
            <person name="Vu D."/>
            <person name="Scully C."/>
            <person name="Dijksterhuis J."/>
            <person name="Roader J."/>
            <person name="Houbraken J."/>
        </authorList>
    </citation>
    <scope>NUCLEOTIDE SEQUENCE</scope>
    <source>
        <strain evidence="4">M34</strain>
    </source>
</reference>